<reference evidence="1" key="1">
    <citation type="submission" date="2016-02" db="EMBL/GenBank/DDBJ databases">
        <title>WGS assembly of Manihot esculenta.</title>
        <authorList>
            <person name="Bredeson J.V."/>
            <person name="Prochnik S.E."/>
            <person name="Lyons J.B."/>
            <person name="Schmutz J."/>
            <person name="Grimwood J."/>
            <person name="Vrebalov J."/>
            <person name="Bart R.S."/>
            <person name="Amuge T."/>
            <person name="Ferguson M.E."/>
            <person name="Green R."/>
            <person name="Putnam N."/>
            <person name="Stites J."/>
            <person name="Rounsley S."/>
            <person name="Rokhsar D.S."/>
        </authorList>
    </citation>
    <scope>NUCLEOTIDE SEQUENCE [LARGE SCALE GENOMIC DNA]</scope>
    <source>
        <tissue evidence="1">Leaf</tissue>
    </source>
</reference>
<organism evidence="1">
    <name type="scientific">Manihot esculenta</name>
    <name type="common">Cassava</name>
    <name type="synonym">Jatropha manihot</name>
    <dbReference type="NCBI Taxonomy" id="3983"/>
    <lineage>
        <taxon>Eukaryota</taxon>
        <taxon>Viridiplantae</taxon>
        <taxon>Streptophyta</taxon>
        <taxon>Embryophyta</taxon>
        <taxon>Tracheophyta</taxon>
        <taxon>Spermatophyta</taxon>
        <taxon>Magnoliopsida</taxon>
        <taxon>eudicotyledons</taxon>
        <taxon>Gunneridae</taxon>
        <taxon>Pentapetalae</taxon>
        <taxon>rosids</taxon>
        <taxon>fabids</taxon>
        <taxon>Malpighiales</taxon>
        <taxon>Euphorbiaceae</taxon>
        <taxon>Crotonoideae</taxon>
        <taxon>Manihoteae</taxon>
        <taxon>Manihot</taxon>
    </lineage>
</organism>
<protein>
    <submittedName>
        <fullName evidence="1">Uncharacterized protein</fullName>
    </submittedName>
</protein>
<sequence length="57" mass="6570">MALFYPQISNACHFFSVLKFSSENMVLIGLDLLHFNTSLSHHRAAIMKPRRKKPLDP</sequence>
<evidence type="ECO:0000313" key="1">
    <source>
        <dbReference type="EMBL" id="OAY22239.1"/>
    </source>
</evidence>
<name>A0A199UC54_MANES</name>
<accession>A0A199UC54</accession>
<proteinExistence type="predicted"/>
<gene>
    <name evidence="1" type="ORF">MANES_S017100</name>
</gene>
<dbReference type="AlphaFoldDB" id="A0A199UC54"/>
<dbReference type="EMBL" id="KV450466">
    <property type="protein sequence ID" value="OAY22239.1"/>
    <property type="molecule type" value="Genomic_DNA"/>
</dbReference>